<dbReference type="VEuPathDB" id="FungiDB:AMAG_09634"/>
<sequence length="112" mass="11692">MRGSAADPLSLAAQLYVHHAGALWKDPAVTSWTSTIDWSAVKPADQATAEPATSEEAMYRHIAVHDIAHLQGAVPARFRAHMMTYDPIPPEGGRAGTVCGDDGRTGAGNGAG</sequence>
<organism evidence="2 3">
    <name type="scientific">Allomyces macrogynus (strain ATCC 38327)</name>
    <name type="common">Allomyces javanicus var. macrogynus</name>
    <dbReference type="NCBI Taxonomy" id="578462"/>
    <lineage>
        <taxon>Eukaryota</taxon>
        <taxon>Fungi</taxon>
        <taxon>Fungi incertae sedis</taxon>
        <taxon>Blastocladiomycota</taxon>
        <taxon>Blastocladiomycetes</taxon>
        <taxon>Blastocladiales</taxon>
        <taxon>Blastocladiaceae</taxon>
        <taxon>Allomyces</taxon>
    </lineage>
</organism>
<reference evidence="2 3" key="1">
    <citation type="submission" date="2009-11" db="EMBL/GenBank/DDBJ databases">
        <title>Annotation of Allomyces macrogynus ATCC 38327.</title>
        <authorList>
            <consortium name="The Broad Institute Genome Sequencing Platform"/>
            <person name="Russ C."/>
            <person name="Cuomo C."/>
            <person name="Burger G."/>
            <person name="Gray M.W."/>
            <person name="Holland P.W.H."/>
            <person name="King N."/>
            <person name="Lang F.B.F."/>
            <person name="Roger A.J."/>
            <person name="Ruiz-Trillo I."/>
            <person name="Young S.K."/>
            <person name="Zeng Q."/>
            <person name="Gargeya S."/>
            <person name="Fitzgerald M."/>
            <person name="Haas B."/>
            <person name="Abouelleil A."/>
            <person name="Alvarado L."/>
            <person name="Arachchi H.M."/>
            <person name="Berlin A."/>
            <person name="Chapman S.B."/>
            <person name="Gearin G."/>
            <person name="Goldberg J."/>
            <person name="Griggs A."/>
            <person name="Gujja S."/>
            <person name="Hansen M."/>
            <person name="Heiman D."/>
            <person name="Howarth C."/>
            <person name="Larimer J."/>
            <person name="Lui A."/>
            <person name="MacDonald P.J.P."/>
            <person name="McCowen C."/>
            <person name="Montmayeur A."/>
            <person name="Murphy C."/>
            <person name="Neiman D."/>
            <person name="Pearson M."/>
            <person name="Priest M."/>
            <person name="Roberts A."/>
            <person name="Saif S."/>
            <person name="Shea T."/>
            <person name="Sisk P."/>
            <person name="Stolte C."/>
            <person name="Sykes S."/>
            <person name="Wortman J."/>
            <person name="Nusbaum C."/>
            <person name="Birren B."/>
        </authorList>
    </citation>
    <scope>NUCLEOTIDE SEQUENCE [LARGE SCALE GENOMIC DNA]</scope>
    <source>
        <strain evidence="2 3">ATCC 38327</strain>
    </source>
</reference>
<keyword evidence="3" id="KW-1185">Reference proteome</keyword>
<gene>
    <name evidence="2" type="ORF">AMAG_09634</name>
</gene>
<feature type="region of interest" description="Disordered" evidence="1">
    <location>
        <begin position="89"/>
        <end position="112"/>
    </location>
</feature>
<name>A0A0L0ST18_ALLM3</name>
<proteinExistence type="predicted"/>
<evidence type="ECO:0000313" key="2">
    <source>
        <dbReference type="EMBL" id="KNE65652.1"/>
    </source>
</evidence>
<protein>
    <submittedName>
        <fullName evidence="2">Uncharacterized protein</fullName>
    </submittedName>
</protein>
<dbReference type="InterPro" id="IPR006994">
    <property type="entry name" value="TCF25/Rqc1"/>
</dbReference>
<evidence type="ECO:0000313" key="3">
    <source>
        <dbReference type="Proteomes" id="UP000054350"/>
    </source>
</evidence>
<dbReference type="AlphaFoldDB" id="A0A0L0ST18"/>
<accession>A0A0L0ST18</accession>
<reference evidence="3" key="2">
    <citation type="submission" date="2009-11" db="EMBL/GenBank/DDBJ databases">
        <title>The Genome Sequence of Allomyces macrogynus strain ATCC 38327.</title>
        <authorList>
            <consortium name="The Broad Institute Genome Sequencing Platform"/>
            <person name="Russ C."/>
            <person name="Cuomo C."/>
            <person name="Shea T."/>
            <person name="Young S.K."/>
            <person name="Zeng Q."/>
            <person name="Koehrsen M."/>
            <person name="Haas B."/>
            <person name="Borodovsky M."/>
            <person name="Guigo R."/>
            <person name="Alvarado L."/>
            <person name="Berlin A."/>
            <person name="Borenstein D."/>
            <person name="Chen Z."/>
            <person name="Engels R."/>
            <person name="Freedman E."/>
            <person name="Gellesch M."/>
            <person name="Goldberg J."/>
            <person name="Griggs A."/>
            <person name="Gujja S."/>
            <person name="Heiman D."/>
            <person name="Hepburn T."/>
            <person name="Howarth C."/>
            <person name="Jen D."/>
            <person name="Larson L."/>
            <person name="Lewis B."/>
            <person name="Mehta T."/>
            <person name="Park D."/>
            <person name="Pearson M."/>
            <person name="Roberts A."/>
            <person name="Saif S."/>
            <person name="Shenoy N."/>
            <person name="Sisk P."/>
            <person name="Stolte C."/>
            <person name="Sykes S."/>
            <person name="Walk T."/>
            <person name="White J."/>
            <person name="Yandava C."/>
            <person name="Burger G."/>
            <person name="Gray M.W."/>
            <person name="Holland P.W.H."/>
            <person name="King N."/>
            <person name="Lang F.B.F."/>
            <person name="Roger A.J."/>
            <person name="Ruiz-Trillo I."/>
            <person name="Lander E."/>
            <person name="Nusbaum C."/>
        </authorList>
    </citation>
    <scope>NUCLEOTIDE SEQUENCE [LARGE SCALE GENOMIC DNA]</scope>
    <source>
        <strain evidence="3">ATCC 38327</strain>
    </source>
</reference>
<evidence type="ECO:0000256" key="1">
    <source>
        <dbReference type="SAM" id="MobiDB-lite"/>
    </source>
</evidence>
<dbReference type="Proteomes" id="UP000054350">
    <property type="component" value="Unassembled WGS sequence"/>
</dbReference>
<dbReference type="Pfam" id="PF04910">
    <property type="entry name" value="Tcf25"/>
    <property type="match status" value="1"/>
</dbReference>
<dbReference type="EMBL" id="GG745348">
    <property type="protein sequence ID" value="KNE65652.1"/>
    <property type="molecule type" value="Genomic_DNA"/>
</dbReference>